<accession>A0AAN7N9S4</accession>
<evidence type="ECO:0000313" key="8">
    <source>
        <dbReference type="Proteomes" id="UP001333110"/>
    </source>
</evidence>
<protein>
    <recommendedName>
        <fullName evidence="5">Egg-white cystatin</fullName>
    </recommendedName>
</protein>
<dbReference type="AlphaFoldDB" id="A0AAN7N9S4"/>
<dbReference type="FunFam" id="3.10.450.10:FF:000004">
    <property type="entry name" value="Cystatin C"/>
    <property type="match status" value="1"/>
</dbReference>
<dbReference type="GO" id="GO:0005737">
    <property type="term" value="C:cytoplasm"/>
    <property type="evidence" value="ECO:0007669"/>
    <property type="project" value="TreeGrafter"/>
</dbReference>
<dbReference type="InterPro" id="IPR018073">
    <property type="entry name" value="Prot_inh_cystat_CS"/>
</dbReference>
<dbReference type="SMART" id="SM00043">
    <property type="entry name" value="CY"/>
    <property type="match status" value="1"/>
</dbReference>
<dbReference type="EMBL" id="JAUNZN010000003">
    <property type="protein sequence ID" value="KAK4824128.1"/>
    <property type="molecule type" value="Genomic_DNA"/>
</dbReference>
<sequence length="156" mass="16560">MAVAGGEAVERAAMAGARGFLVLLAAALMFAGAVLGSESRAVLVGAPMSINDNDEGLQRALQFAMAEYNRASNDMYSSRVVRIISAKRQIVSGIKYIMEVEIGRTTCPKPVVDLQSCAFHDEPQMAKVGSIACWPLGLQPLPSGWLSTESAPFVTL</sequence>
<reference evidence="7 8" key="1">
    <citation type="journal article" date="2023" name="J. Hered.">
        <title>Chromosome-level genome of the wood stork (Mycteria americana) provides insight into avian chromosome evolution.</title>
        <authorList>
            <person name="Flamio R. Jr."/>
            <person name="Ramstad K.M."/>
        </authorList>
    </citation>
    <scope>NUCLEOTIDE SEQUENCE [LARGE SCALE GENOMIC DNA]</scope>
    <source>
        <strain evidence="7">JAX WOST 10</strain>
    </source>
</reference>
<dbReference type="GO" id="GO:0031982">
    <property type="term" value="C:vesicle"/>
    <property type="evidence" value="ECO:0007669"/>
    <property type="project" value="TreeGrafter"/>
</dbReference>
<evidence type="ECO:0000256" key="4">
    <source>
        <dbReference type="ARBA" id="ARBA00023157"/>
    </source>
</evidence>
<dbReference type="InterPro" id="IPR000010">
    <property type="entry name" value="Cystatin_dom"/>
</dbReference>
<name>A0AAN7N9S4_MYCAM</name>
<dbReference type="Pfam" id="PF00031">
    <property type="entry name" value="Cystatin"/>
    <property type="match status" value="1"/>
</dbReference>
<proteinExistence type="inferred from homology"/>
<gene>
    <name evidence="7" type="ORF">QYF61_010751</name>
</gene>
<comment type="caution">
    <text evidence="7">The sequence shown here is derived from an EMBL/GenBank/DDBJ whole genome shotgun (WGS) entry which is preliminary data.</text>
</comment>
<keyword evidence="4" id="KW-1015">Disulfide bond</keyword>
<dbReference type="SUPFAM" id="SSF54403">
    <property type="entry name" value="Cystatin/monellin"/>
    <property type="match status" value="1"/>
</dbReference>
<dbReference type="InterPro" id="IPR046350">
    <property type="entry name" value="Cystatin_sf"/>
</dbReference>
<dbReference type="PANTHER" id="PTHR46186:SF2">
    <property type="entry name" value="CYSTATIN"/>
    <property type="match status" value="1"/>
</dbReference>
<evidence type="ECO:0000313" key="7">
    <source>
        <dbReference type="EMBL" id="KAK4824128.1"/>
    </source>
</evidence>
<keyword evidence="8" id="KW-1185">Reference proteome</keyword>
<comment type="similarity">
    <text evidence="1">Belongs to the cystatin family.</text>
</comment>
<dbReference type="CDD" id="cd00042">
    <property type="entry name" value="CY"/>
    <property type="match status" value="1"/>
</dbReference>
<dbReference type="Proteomes" id="UP001333110">
    <property type="component" value="Unassembled WGS sequence"/>
</dbReference>
<dbReference type="Gene3D" id="3.10.450.10">
    <property type="match status" value="1"/>
</dbReference>
<dbReference type="PROSITE" id="PS00287">
    <property type="entry name" value="CYSTATIN"/>
    <property type="match status" value="1"/>
</dbReference>
<dbReference type="GO" id="GO:0004869">
    <property type="term" value="F:cysteine-type endopeptidase inhibitor activity"/>
    <property type="evidence" value="ECO:0007669"/>
    <property type="project" value="UniProtKB-KW"/>
</dbReference>
<feature type="domain" description="Cystatin" evidence="6">
    <location>
        <begin position="42"/>
        <end position="150"/>
    </location>
</feature>
<evidence type="ECO:0000256" key="2">
    <source>
        <dbReference type="ARBA" id="ARBA00022690"/>
    </source>
</evidence>
<keyword evidence="2" id="KW-0646">Protease inhibitor</keyword>
<evidence type="ECO:0000259" key="6">
    <source>
        <dbReference type="SMART" id="SM00043"/>
    </source>
</evidence>
<keyword evidence="3" id="KW-0789">Thiol protease inhibitor</keyword>
<organism evidence="7 8">
    <name type="scientific">Mycteria americana</name>
    <name type="common">Wood stork</name>
    <dbReference type="NCBI Taxonomy" id="33587"/>
    <lineage>
        <taxon>Eukaryota</taxon>
        <taxon>Metazoa</taxon>
        <taxon>Chordata</taxon>
        <taxon>Craniata</taxon>
        <taxon>Vertebrata</taxon>
        <taxon>Euteleostomi</taxon>
        <taxon>Archelosauria</taxon>
        <taxon>Archosauria</taxon>
        <taxon>Dinosauria</taxon>
        <taxon>Saurischia</taxon>
        <taxon>Theropoda</taxon>
        <taxon>Coelurosauria</taxon>
        <taxon>Aves</taxon>
        <taxon>Neognathae</taxon>
        <taxon>Neoaves</taxon>
        <taxon>Aequornithes</taxon>
        <taxon>Ciconiiformes</taxon>
        <taxon>Ciconiidae</taxon>
        <taxon>Mycteria</taxon>
    </lineage>
</organism>
<dbReference type="PANTHER" id="PTHR46186">
    <property type="entry name" value="CYSTATIN"/>
    <property type="match status" value="1"/>
</dbReference>
<evidence type="ECO:0000256" key="5">
    <source>
        <dbReference type="ARBA" id="ARBA00078073"/>
    </source>
</evidence>
<evidence type="ECO:0000256" key="1">
    <source>
        <dbReference type="ARBA" id="ARBA00009403"/>
    </source>
</evidence>
<evidence type="ECO:0000256" key="3">
    <source>
        <dbReference type="ARBA" id="ARBA00022704"/>
    </source>
</evidence>
<dbReference type="GO" id="GO:0005615">
    <property type="term" value="C:extracellular space"/>
    <property type="evidence" value="ECO:0007669"/>
    <property type="project" value="TreeGrafter"/>
</dbReference>